<dbReference type="SUPFAM" id="SSF82549">
    <property type="entry name" value="DAK1/DegV-like"/>
    <property type="match status" value="1"/>
</dbReference>
<feature type="non-terminal residue" evidence="7">
    <location>
        <position position="345"/>
    </location>
</feature>
<dbReference type="AlphaFoldDB" id="M5GCG2"/>
<evidence type="ECO:0000256" key="2">
    <source>
        <dbReference type="ARBA" id="ARBA00022679"/>
    </source>
</evidence>
<gene>
    <name evidence="7" type="ORF">DACRYDRAFT_31991</name>
</gene>
<dbReference type="GO" id="GO:0005524">
    <property type="term" value="F:ATP binding"/>
    <property type="evidence" value="ECO:0007669"/>
    <property type="project" value="UniProtKB-KW"/>
</dbReference>
<accession>M5GCG2</accession>
<keyword evidence="8" id="KW-1185">Reference proteome</keyword>
<dbReference type="OrthoDB" id="1724672at2759"/>
<keyword evidence="3" id="KW-0547">Nucleotide-binding</keyword>
<dbReference type="GO" id="GO:0004371">
    <property type="term" value="F:glycerone kinase activity"/>
    <property type="evidence" value="ECO:0007669"/>
    <property type="project" value="InterPro"/>
</dbReference>
<reference evidence="7 8" key="1">
    <citation type="journal article" date="2012" name="Science">
        <title>The Paleozoic origin of enzymatic lignin decomposition reconstructed from 31 fungal genomes.</title>
        <authorList>
            <person name="Floudas D."/>
            <person name="Binder M."/>
            <person name="Riley R."/>
            <person name="Barry K."/>
            <person name="Blanchette R.A."/>
            <person name="Henrissat B."/>
            <person name="Martinez A.T."/>
            <person name="Otillar R."/>
            <person name="Spatafora J.W."/>
            <person name="Yadav J.S."/>
            <person name="Aerts A."/>
            <person name="Benoit I."/>
            <person name="Boyd A."/>
            <person name="Carlson A."/>
            <person name="Copeland A."/>
            <person name="Coutinho P.M."/>
            <person name="de Vries R.P."/>
            <person name="Ferreira P."/>
            <person name="Findley K."/>
            <person name="Foster B."/>
            <person name="Gaskell J."/>
            <person name="Glotzer D."/>
            <person name="Gorecki P."/>
            <person name="Heitman J."/>
            <person name="Hesse C."/>
            <person name="Hori C."/>
            <person name="Igarashi K."/>
            <person name="Jurgens J.A."/>
            <person name="Kallen N."/>
            <person name="Kersten P."/>
            <person name="Kohler A."/>
            <person name="Kuees U."/>
            <person name="Kumar T.K.A."/>
            <person name="Kuo A."/>
            <person name="LaButti K."/>
            <person name="Larrondo L.F."/>
            <person name="Lindquist E."/>
            <person name="Ling A."/>
            <person name="Lombard V."/>
            <person name="Lucas S."/>
            <person name="Lundell T."/>
            <person name="Martin R."/>
            <person name="McLaughlin D.J."/>
            <person name="Morgenstern I."/>
            <person name="Morin E."/>
            <person name="Murat C."/>
            <person name="Nagy L.G."/>
            <person name="Nolan M."/>
            <person name="Ohm R.A."/>
            <person name="Patyshakuliyeva A."/>
            <person name="Rokas A."/>
            <person name="Ruiz-Duenas F.J."/>
            <person name="Sabat G."/>
            <person name="Salamov A."/>
            <person name="Samejima M."/>
            <person name="Schmutz J."/>
            <person name="Slot J.C."/>
            <person name="St John F."/>
            <person name="Stenlid J."/>
            <person name="Sun H."/>
            <person name="Sun S."/>
            <person name="Syed K."/>
            <person name="Tsang A."/>
            <person name="Wiebenga A."/>
            <person name="Young D."/>
            <person name="Pisabarro A."/>
            <person name="Eastwood D.C."/>
            <person name="Martin F."/>
            <person name="Cullen D."/>
            <person name="Grigoriev I.V."/>
            <person name="Hibbett D.S."/>
        </authorList>
    </citation>
    <scope>NUCLEOTIDE SEQUENCE [LARGE SCALE GENOMIC DNA]</scope>
    <source>
        <strain evidence="7 8">DJM-731 SS1</strain>
    </source>
</reference>
<dbReference type="Gene3D" id="3.40.50.10440">
    <property type="entry name" value="Dihydroxyacetone kinase, domain 1"/>
    <property type="match status" value="1"/>
</dbReference>
<feature type="domain" description="DhaK" evidence="6">
    <location>
        <begin position="1"/>
        <end position="345"/>
    </location>
</feature>
<dbReference type="Proteomes" id="UP000030653">
    <property type="component" value="Unassembled WGS sequence"/>
</dbReference>
<dbReference type="PROSITE" id="PS51481">
    <property type="entry name" value="DHAK"/>
    <property type="match status" value="1"/>
</dbReference>
<evidence type="ECO:0000256" key="5">
    <source>
        <dbReference type="ARBA" id="ARBA00022840"/>
    </source>
</evidence>
<dbReference type="HOGENOM" id="CLU_017054_0_1_1"/>
<dbReference type="PANTHER" id="PTHR28629">
    <property type="entry name" value="TRIOKINASE/FMN CYCLASE"/>
    <property type="match status" value="1"/>
</dbReference>
<dbReference type="PANTHER" id="PTHR28629:SF4">
    <property type="entry name" value="TRIOKINASE_FMN CYCLASE"/>
    <property type="match status" value="1"/>
</dbReference>
<evidence type="ECO:0000256" key="4">
    <source>
        <dbReference type="ARBA" id="ARBA00022777"/>
    </source>
</evidence>
<evidence type="ECO:0000256" key="1">
    <source>
        <dbReference type="ARBA" id="ARBA00008757"/>
    </source>
</evidence>
<dbReference type="InterPro" id="IPR050861">
    <property type="entry name" value="Dihydroxyacetone_Kinase"/>
</dbReference>
<dbReference type="STRING" id="1858805.M5GCG2"/>
<name>M5GCG2_DACPD</name>
<dbReference type="GO" id="GO:0019563">
    <property type="term" value="P:glycerol catabolic process"/>
    <property type="evidence" value="ECO:0007669"/>
    <property type="project" value="TreeGrafter"/>
</dbReference>
<keyword evidence="4 7" id="KW-0418">Kinase</keyword>
<evidence type="ECO:0000313" key="8">
    <source>
        <dbReference type="Proteomes" id="UP000030653"/>
    </source>
</evidence>
<dbReference type="GeneID" id="63689417"/>
<keyword evidence="5" id="KW-0067">ATP-binding</keyword>
<dbReference type="GO" id="GO:0005829">
    <property type="term" value="C:cytosol"/>
    <property type="evidence" value="ECO:0007669"/>
    <property type="project" value="TreeGrafter"/>
</dbReference>
<organism evidence="7 8">
    <name type="scientific">Dacryopinax primogenitus (strain DJM 731)</name>
    <name type="common">Brown rot fungus</name>
    <dbReference type="NCBI Taxonomy" id="1858805"/>
    <lineage>
        <taxon>Eukaryota</taxon>
        <taxon>Fungi</taxon>
        <taxon>Dikarya</taxon>
        <taxon>Basidiomycota</taxon>
        <taxon>Agaricomycotina</taxon>
        <taxon>Dacrymycetes</taxon>
        <taxon>Dacrymycetales</taxon>
        <taxon>Dacrymycetaceae</taxon>
        <taxon>Dacryopinax</taxon>
    </lineage>
</organism>
<dbReference type="InterPro" id="IPR004006">
    <property type="entry name" value="DhaK_dom"/>
</dbReference>
<protein>
    <submittedName>
        <fullName evidence="7">Dak kinase</fullName>
    </submittedName>
</protein>
<evidence type="ECO:0000259" key="6">
    <source>
        <dbReference type="PROSITE" id="PS51481"/>
    </source>
</evidence>
<dbReference type="Pfam" id="PF02733">
    <property type="entry name" value="Dak1"/>
    <property type="match status" value="1"/>
</dbReference>
<sequence>SLRALCLTNPHLTLHTPSKTLLLQQAPKGVPVLCGGGSGHEPFAAGYVAPNLLAGAVSGEVFASPSARQVLDAIRLLSVQCPGKGVLVLHNNYTGDCLHFGIAAEQARAAGLQVETVVESDDVSVPRSRSQKVGRRGLAGIILTSKILGAASSAGLSLSELKLLGDLVNASTGTIGTGLDHCHLPHTPASAWEPLEGDDLEVGMGMHNEPGVRLIRGGIGAQELAKEMLALLLGEDEERGFLRWEEGDKRLQGGEGPVLLVNNLGGISNLELSAFAHEVLIQLEKDYSLRPGRVYVGAFLTSLNSPGLSLTLLNSAEVQRALPQELKGKVNVLELLDAEVDCPAW</sequence>
<dbReference type="FunFam" id="3.30.1180.20:FF:000001">
    <property type="entry name" value="Dihydroxyacetone kinase 1"/>
    <property type="match status" value="1"/>
</dbReference>
<keyword evidence="2" id="KW-0808">Transferase</keyword>
<dbReference type="OMA" id="MLSAACP"/>
<dbReference type="Gene3D" id="3.30.1180.20">
    <property type="entry name" value="Dihydroxyacetone kinase, domain 2"/>
    <property type="match status" value="1"/>
</dbReference>
<dbReference type="FunFam" id="3.40.50.10440:FF:000001">
    <property type="entry name" value="Dihydroxyacetone kinase, DhaK subunit"/>
    <property type="match status" value="1"/>
</dbReference>
<feature type="non-terminal residue" evidence="7">
    <location>
        <position position="1"/>
    </location>
</feature>
<comment type="similarity">
    <text evidence="1">Belongs to the dihydroxyacetone kinase (DAK) family.</text>
</comment>
<evidence type="ECO:0000256" key="3">
    <source>
        <dbReference type="ARBA" id="ARBA00022741"/>
    </source>
</evidence>
<dbReference type="RefSeq" id="XP_040628650.1">
    <property type="nucleotide sequence ID" value="XM_040774355.1"/>
</dbReference>
<proteinExistence type="inferred from homology"/>
<dbReference type="EMBL" id="JH795863">
    <property type="protein sequence ID" value="EJU01753.1"/>
    <property type="molecule type" value="Genomic_DNA"/>
</dbReference>
<evidence type="ECO:0000313" key="7">
    <source>
        <dbReference type="EMBL" id="EJU01753.1"/>
    </source>
</evidence>